<keyword evidence="4" id="KW-1185">Reference proteome</keyword>
<dbReference type="RefSeq" id="WP_148059626.1">
    <property type="nucleotide sequence ID" value="NZ_RKHQ01000002.1"/>
</dbReference>
<evidence type="ECO:0000313" key="4">
    <source>
        <dbReference type="Proteomes" id="UP000275356"/>
    </source>
</evidence>
<protein>
    <submittedName>
        <fullName evidence="3">Uncharacterized protein DUF4352</fullName>
    </submittedName>
</protein>
<evidence type="ECO:0000256" key="1">
    <source>
        <dbReference type="ARBA" id="ARBA00022729"/>
    </source>
</evidence>
<evidence type="ECO:0000313" key="3">
    <source>
        <dbReference type="EMBL" id="ROR93299.1"/>
    </source>
</evidence>
<feature type="domain" description="DUF4352" evidence="2">
    <location>
        <begin position="4"/>
        <end position="93"/>
    </location>
</feature>
<sequence>MALNSVTWDAQCDGFMSSDPDGSYVLVNVTVTAAADATEALNINEFYFEAYAEGYSVDVGIGGLFCDVPDALPDDLQPGATATGNLMLDLSPETVWLAYSPTLGFYGPDPAWRIR</sequence>
<proteinExistence type="predicted"/>
<gene>
    <name evidence="3" type="ORF">EDD28_2709</name>
</gene>
<dbReference type="Pfam" id="PF11611">
    <property type="entry name" value="DUF4352"/>
    <property type="match status" value="1"/>
</dbReference>
<accession>A0A3N2D0K5</accession>
<dbReference type="AlphaFoldDB" id="A0A3N2D0K5"/>
<dbReference type="InterPro" id="IPR029050">
    <property type="entry name" value="Immunoprotect_excell_Ig-like"/>
</dbReference>
<dbReference type="EMBL" id="RKHQ01000002">
    <property type="protein sequence ID" value="ROR93299.1"/>
    <property type="molecule type" value="Genomic_DNA"/>
</dbReference>
<dbReference type="Proteomes" id="UP000275356">
    <property type="component" value="Unassembled WGS sequence"/>
</dbReference>
<organism evidence="3 4">
    <name type="scientific">Salana multivorans</name>
    <dbReference type="NCBI Taxonomy" id="120377"/>
    <lineage>
        <taxon>Bacteria</taxon>
        <taxon>Bacillati</taxon>
        <taxon>Actinomycetota</taxon>
        <taxon>Actinomycetes</taxon>
        <taxon>Micrococcales</taxon>
        <taxon>Beutenbergiaceae</taxon>
        <taxon>Salana</taxon>
    </lineage>
</organism>
<dbReference type="InterPro" id="IPR029051">
    <property type="entry name" value="DUF4352"/>
</dbReference>
<dbReference type="Gene3D" id="2.60.40.1240">
    <property type="match status" value="1"/>
</dbReference>
<name>A0A3N2D0K5_9MICO</name>
<reference evidence="3 4" key="1">
    <citation type="submission" date="2018-11" db="EMBL/GenBank/DDBJ databases">
        <title>Sequencing the genomes of 1000 actinobacteria strains.</title>
        <authorList>
            <person name="Klenk H.-P."/>
        </authorList>
    </citation>
    <scope>NUCLEOTIDE SEQUENCE [LARGE SCALE GENOMIC DNA]</scope>
    <source>
        <strain evidence="3 4">DSM 13521</strain>
    </source>
</reference>
<dbReference type="OrthoDB" id="5150239at2"/>
<keyword evidence="1" id="KW-0732">Signal</keyword>
<evidence type="ECO:0000259" key="2">
    <source>
        <dbReference type="Pfam" id="PF11611"/>
    </source>
</evidence>
<comment type="caution">
    <text evidence="3">The sequence shown here is derived from an EMBL/GenBank/DDBJ whole genome shotgun (WGS) entry which is preliminary data.</text>
</comment>